<reference evidence="1" key="1">
    <citation type="submission" date="2020-03" db="EMBL/GenBank/DDBJ databases">
        <title>The deep terrestrial virosphere.</title>
        <authorList>
            <person name="Holmfeldt K."/>
            <person name="Nilsson E."/>
            <person name="Simone D."/>
            <person name="Lopez-Fernandez M."/>
            <person name="Wu X."/>
            <person name="de Brujin I."/>
            <person name="Lundin D."/>
            <person name="Andersson A."/>
            <person name="Bertilsson S."/>
            <person name="Dopson M."/>
        </authorList>
    </citation>
    <scope>NUCLEOTIDE SEQUENCE</scope>
    <source>
        <strain evidence="1">TM448B00871</strain>
    </source>
</reference>
<name>A0A6M3XGM8_9ZZZZ</name>
<gene>
    <name evidence="1" type="ORF">TM448B00871_0018</name>
</gene>
<dbReference type="EMBL" id="MT144667">
    <property type="protein sequence ID" value="QJH96929.1"/>
    <property type="molecule type" value="Genomic_DNA"/>
</dbReference>
<proteinExistence type="predicted"/>
<protein>
    <submittedName>
        <fullName evidence="1">Uncharacterized protein</fullName>
    </submittedName>
</protein>
<sequence length="127" mass="14874">MKKIKEILRKHYPTEIPGDQNILCALQLLHDASVDYKVYVIHLLQSGLDVYIDEETYKQITCTQIFIDGKIKCLDDYPDVIMPCNDIKSVKVIQQEMWKLKNVICNGQFHEEFIVSKYGIEHIMEVK</sequence>
<dbReference type="AlphaFoldDB" id="A0A6M3XGM8"/>
<accession>A0A6M3XGM8</accession>
<evidence type="ECO:0000313" key="1">
    <source>
        <dbReference type="EMBL" id="QJH96929.1"/>
    </source>
</evidence>
<organism evidence="1">
    <name type="scientific">viral metagenome</name>
    <dbReference type="NCBI Taxonomy" id="1070528"/>
    <lineage>
        <taxon>unclassified sequences</taxon>
        <taxon>metagenomes</taxon>
        <taxon>organismal metagenomes</taxon>
    </lineage>
</organism>